<dbReference type="Gene3D" id="3.90.550.10">
    <property type="entry name" value="Spore Coat Polysaccharide Biosynthesis Protein SpsA, Chain A"/>
    <property type="match status" value="1"/>
</dbReference>
<dbReference type="InterPro" id="IPR003329">
    <property type="entry name" value="Cytidylyl_trans"/>
</dbReference>
<dbReference type="GO" id="GO:0008781">
    <property type="term" value="F:N-acylneuraminate cytidylyltransferase activity"/>
    <property type="evidence" value="ECO:0007669"/>
    <property type="project" value="TreeGrafter"/>
</dbReference>
<name>K9YWC9_DACS8</name>
<sequence>MSDINLGKVLALIPAKGASQRLIQKNLRSLGGRSLLSWTVRVALASQCFDRVVVSTEDQKIAEVSSNLGADVPFLRPEKLAVDPAGVVDVCLHALEQLEAQSDQFDTLVILLPSSPFRAVADIKGAINRYLESKADFLMSVTQLEHSPLSSLILDETGFLKPLHPEWIGHLGAKAKKEQIPNLVRCNGAITIVNVERFKQEKQYYAYPLAAYEMPWLRGLDIDTEQDIWFGEFLLEQSLIEEEKLLQ</sequence>
<dbReference type="HOGENOM" id="CLU_042930_1_1_3"/>
<dbReference type="RefSeq" id="WP_015229810.1">
    <property type="nucleotide sequence ID" value="NC_019780.1"/>
</dbReference>
<dbReference type="PANTHER" id="PTHR21485">
    <property type="entry name" value="HAD SUPERFAMILY MEMBERS CMAS AND KDSC"/>
    <property type="match status" value="1"/>
</dbReference>
<evidence type="ECO:0000313" key="2">
    <source>
        <dbReference type="Proteomes" id="UP000010482"/>
    </source>
</evidence>
<dbReference type="InterPro" id="IPR050793">
    <property type="entry name" value="CMP-NeuNAc_synthase"/>
</dbReference>
<dbReference type="SUPFAM" id="SSF53448">
    <property type="entry name" value="Nucleotide-diphospho-sugar transferases"/>
    <property type="match status" value="1"/>
</dbReference>
<proteinExistence type="predicted"/>
<dbReference type="STRING" id="13035.Dacsa_2196"/>
<dbReference type="Pfam" id="PF02348">
    <property type="entry name" value="CTP_transf_3"/>
    <property type="match status" value="1"/>
</dbReference>
<dbReference type="CDD" id="cd02513">
    <property type="entry name" value="CMP-NeuAc_Synthase"/>
    <property type="match status" value="1"/>
</dbReference>
<organism evidence="1 2">
    <name type="scientific">Dactylococcopsis salina (strain PCC 8305)</name>
    <name type="common">Myxobactron salinum</name>
    <dbReference type="NCBI Taxonomy" id="13035"/>
    <lineage>
        <taxon>Bacteria</taxon>
        <taxon>Bacillati</taxon>
        <taxon>Cyanobacteriota</taxon>
        <taxon>Cyanophyceae</taxon>
        <taxon>Nodosilineales</taxon>
        <taxon>Cymatolegaceae</taxon>
        <taxon>Dactylococcopsis</taxon>
    </lineage>
</organism>
<dbReference type="PATRIC" id="fig|13035.3.peg.2492"/>
<protein>
    <submittedName>
        <fullName evidence="1">CMP-N-acetylneuraminic acid synthetase</fullName>
    </submittedName>
</protein>
<keyword evidence="2" id="KW-1185">Reference proteome</keyword>
<reference evidence="1" key="1">
    <citation type="submission" date="2012-04" db="EMBL/GenBank/DDBJ databases">
        <title>Finished genome of Dactylococcopsis salina PCC 8305.</title>
        <authorList>
            <consortium name="US DOE Joint Genome Institute"/>
            <person name="Gugger M."/>
            <person name="Coursin T."/>
            <person name="Rippka R."/>
            <person name="Tandeau De Marsac N."/>
            <person name="Huntemann M."/>
            <person name="Wei C.-L."/>
            <person name="Han J."/>
            <person name="Detter J.C."/>
            <person name="Han C."/>
            <person name="Tapia R."/>
            <person name="Daligault H."/>
            <person name="Chen A."/>
            <person name="Krypides N."/>
            <person name="Mavromatis K."/>
            <person name="Markowitz V."/>
            <person name="Szeto E."/>
            <person name="Ivanova N."/>
            <person name="Ovchinnikova G."/>
            <person name="Pagani I."/>
            <person name="Pati A."/>
            <person name="Goodwin L."/>
            <person name="Peters L."/>
            <person name="Pitluck S."/>
            <person name="Woyke T."/>
            <person name="Kerfeld C."/>
        </authorList>
    </citation>
    <scope>NUCLEOTIDE SEQUENCE [LARGE SCALE GENOMIC DNA]</scope>
    <source>
        <strain evidence="1">PCC 8305</strain>
    </source>
</reference>
<dbReference type="InterPro" id="IPR029044">
    <property type="entry name" value="Nucleotide-diphossugar_trans"/>
</dbReference>
<evidence type="ECO:0000313" key="1">
    <source>
        <dbReference type="EMBL" id="AFZ50817.1"/>
    </source>
</evidence>
<dbReference type="eggNOG" id="COG1083">
    <property type="taxonomic scope" value="Bacteria"/>
</dbReference>
<dbReference type="EMBL" id="CP003944">
    <property type="protein sequence ID" value="AFZ50817.1"/>
    <property type="molecule type" value="Genomic_DNA"/>
</dbReference>
<accession>K9YWC9</accession>
<dbReference type="PANTHER" id="PTHR21485:SF6">
    <property type="entry name" value="N-ACYLNEURAMINATE CYTIDYLYLTRANSFERASE-RELATED"/>
    <property type="match status" value="1"/>
</dbReference>
<gene>
    <name evidence="1" type="ORF">Dacsa_2196</name>
</gene>
<dbReference type="KEGG" id="dsl:Dacsa_2196"/>
<dbReference type="Proteomes" id="UP000010482">
    <property type="component" value="Chromosome"/>
</dbReference>
<dbReference type="AlphaFoldDB" id="K9YWC9"/>